<dbReference type="AlphaFoldDB" id="A0A176WG21"/>
<dbReference type="Pfam" id="PF14543">
    <property type="entry name" value="TAXi_N"/>
    <property type="match status" value="1"/>
</dbReference>
<feature type="chain" id="PRO_5008052466" description="Peptidase A1 domain-containing protein" evidence="6">
    <location>
        <begin position="27"/>
        <end position="504"/>
    </location>
</feature>
<accession>A0A176WG21</accession>
<evidence type="ECO:0000256" key="1">
    <source>
        <dbReference type="ARBA" id="ARBA00007447"/>
    </source>
</evidence>
<reference evidence="8" key="1">
    <citation type="submission" date="2016-03" db="EMBL/GenBank/DDBJ databases">
        <title>Mechanisms controlling the formation of the plant cell surface in tip-growing cells are functionally conserved among land plants.</title>
        <authorList>
            <person name="Honkanen S."/>
            <person name="Jones V.A."/>
            <person name="Morieri G."/>
            <person name="Champion C."/>
            <person name="Hetherington A.J."/>
            <person name="Kelly S."/>
            <person name="Saint-Marcoux D."/>
            <person name="Proust H."/>
            <person name="Prescott H."/>
            <person name="Dolan L."/>
        </authorList>
    </citation>
    <scope>NUCLEOTIDE SEQUENCE [LARGE SCALE GENOMIC DNA]</scope>
    <source>
        <tissue evidence="8">Whole gametophyte</tissue>
    </source>
</reference>
<name>A0A176WG21_MARPO</name>
<evidence type="ECO:0000256" key="2">
    <source>
        <dbReference type="ARBA" id="ARBA00022670"/>
    </source>
</evidence>
<comment type="similarity">
    <text evidence="1">Belongs to the peptidase A1 family.</text>
</comment>
<keyword evidence="4" id="KW-0064">Aspartyl protease</keyword>
<keyword evidence="2" id="KW-0645">Protease</keyword>
<evidence type="ECO:0000313" key="8">
    <source>
        <dbReference type="EMBL" id="OAE31292.1"/>
    </source>
</evidence>
<keyword evidence="3 6" id="KW-0732">Signal</keyword>
<feature type="domain" description="Peptidase A1" evidence="7">
    <location>
        <begin position="120"/>
        <end position="458"/>
    </location>
</feature>
<dbReference type="SUPFAM" id="SSF50630">
    <property type="entry name" value="Acid proteases"/>
    <property type="match status" value="1"/>
</dbReference>
<keyword evidence="9" id="KW-1185">Reference proteome</keyword>
<dbReference type="PROSITE" id="PS00141">
    <property type="entry name" value="ASP_PROTEASE"/>
    <property type="match status" value="1"/>
</dbReference>
<dbReference type="InterPro" id="IPR032861">
    <property type="entry name" value="TAXi_N"/>
</dbReference>
<comment type="caution">
    <text evidence="8">The sequence shown here is derived from an EMBL/GenBank/DDBJ whole genome shotgun (WGS) entry which is preliminary data.</text>
</comment>
<dbReference type="InterPro" id="IPR033121">
    <property type="entry name" value="PEPTIDASE_A1"/>
</dbReference>
<evidence type="ECO:0000256" key="5">
    <source>
        <dbReference type="ARBA" id="ARBA00022801"/>
    </source>
</evidence>
<dbReference type="GO" id="GO:0004190">
    <property type="term" value="F:aspartic-type endopeptidase activity"/>
    <property type="evidence" value="ECO:0007669"/>
    <property type="project" value="UniProtKB-KW"/>
</dbReference>
<dbReference type="EMBL" id="LVLJ01001129">
    <property type="protein sequence ID" value="OAE31292.1"/>
    <property type="molecule type" value="Genomic_DNA"/>
</dbReference>
<dbReference type="InterPro" id="IPR032799">
    <property type="entry name" value="TAXi_C"/>
</dbReference>
<sequence>MGSRGFRMQLFAVAVILQLAIQSVPSASLGLDDSAYWAAVESKRALGPQATSEATGDYFKADLTHFQHSMSNLSLSERVRMAVKRSKERLNYFQSQISKRSVLRPEATYATSVYSNQGSYLMSIEIGTPARSYVAIADTGSDLVWIQGTPCTQCFQQPDPFFNSADSSTYKQTGCSDELCAALPRRTCSTSTCEYAYAYGDQSTTQGEFGLDTVTLRTSSNAAQTFPNFGFGVGHKNQGTFLDTDGLVGLGQGPLSLVSQLGSQFGNIFSYCLVDFYSSSSVTSKLLFGSAGGSPKYTPMVTNVANPTFYYVNVVGINVGGSPLNYPSSAFAIDGSGNGGFILDSGTTVTQLPMEAYTPLVQRLTSLISYPVVDGSRIGFDLCYDLSAVAQPTVPSIVFKFQDVDVDLPGFFFCMRCAKARLGYILRKREVALMRIGFFNIEIGSQIWYAHYSGVIVSDIDTGNRAFDDTNVCPTALPAALLPTLSAKFVFRMMDRSVVVEGIF</sequence>
<dbReference type="GO" id="GO:0005576">
    <property type="term" value="C:extracellular region"/>
    <property type="evidence" value="ECO:0007669"/>
    <property type="project" value="TreeGrafter"/>
</dbReference>
<dbReference type="GO" id="GO:0006508">
    <property type="term" value="P:proteolysis"/>
    <property type="evidence" value="ECO:0007669"/>
    <property type="project" value="UniProtKB-KW"/>
</dbReference>
<dbReference type="Gene3D" id="2.40.70.10">
    <property type="entry name" value="Acid Proteases"/>
    <property type="match status" value="2"/>
</dbReference>
<dbReference type="Pfam" id="PF14541">
    <property type="entry name" value="TAXi_C"/>
    <property type="match status" value="1"/>
</dbReference>
<dbReference type="InterPro" id="IPR021109">
    <property type="entry name" value="Peptidase_aspartic_dom_sf"/>
</dbReference>
<protein>
    <recommendedName>
        <fullName evidence="7">Peptidase A1 domain-containing protein</fullName>
    </recommendedName>
</protein>
<gene>
    <name evidence="8" type="ORF">AXG93_1962s1490</name>
</gene>
<feature type="signal peptide" evidence="6">
    <location>
        <begin position="1"/>
        <end position="26"/>
    </location>
</feature>
<dbReference type="InterPro" id="IPR051708">
    <property type="entry name" value="Plant_Aspart_Prot_A1"/>
</dbReference>
<evidence type="ECO:0000259" key="7">
    <source>
        <dbReference type="PROSITE" id="PS51767"/>
    </source>
</evidence>
<evidence type="ECO:0000313" key="9">
    <source>
        <dbReference type="Proteomes" id="UP000077202"/>
    </source>
</evidence>
<proteinExistence type="inferred from homology"/>
<dbReference type="FunFam" id="2.40.70.10:FF:000016">
    <property type="entry name" value="Probable aspartic protease At2g35615"/>
    <property type="match status" value="1"/>
</dbReference>
<evidence type="ECO:0000256" key="4">
    <source>
        <dbReference type="ARBA" id="ARBA00022750"/>
    </source>
</evidence>
<dbReference type="PROSITE" id="PS51767">
    <property type="entry name" value="PEPTIDASE_A1"/>
    <property type="match status" value="1"/>
</dbReference>
<dbReference type="PANTHER" id="PTHR47967">
    <property type="entry name" value="OS07G0603500 PROTEIN-RELATED"/>
    <property type="match status" value="1"/>
</dbReference>
<organism evidence="8 9">
    <name type="scientific">Marchantia polymorpha subsp. ruderalis</name>
    <dbReference type="NCBI Taxonomy" id="1480154"/>
    <lineage>
        <taxon>Eukaryota</taxon>
        <taxon>Viridiplantae</taxon>
        <taxon>Streptophyta</taxon>
        <taxon>Embryophyta</taxon>
        <taxon>Marchantiophyta</taxon>
        <taxon>Marchantiopsida</taxon>
        <taxon>Marchantiidae</taxon>
        <taxon>Marchantiales</taxon>
        <taxon>Marchantiaceae</taxon>
        <taxon>Marchantia</taxon>
    </lineage>
</organism>
<keyword evidence="5" id="KW-0378">Hydrolase</keyword>
<dbReference type="InterPro" id="IPR001969">
    <property type="entry name" value="Aspartic_peptidase_AS"/>
</dbReference>
<dbReference type="Proteomes" id="UP000077202">
    <property type="component" value="Unassembled WGS sequence"/>
</dbReference>
<dbReference type="PANTHER" id="PTHR47967:SF128">
    <property type="entry name" value="ASPARTIC PROTEINASE CDR1-LIKE"/>
    <property type="match status" value="1"/>
</dbReference>
<evidence type="ECO:0000256" key="6">
    <source>
        <dbReference type="SAM" id="SignalP"/>
    </source>
</evidence>
<evidence type="ECO:0000256" key="3">
    <source>
        <dbReference type="ARBA" id="ARBA00022729"/>
    </source>
</evidence>